<comment type="similarity">
    <text evidence="3">Belongs to the peroxisomal targeting signal receptor family.</text>
</comment>
<evidence type="ECO:0000256" key="6">
    <source>
        <dbReference type="ARBA" id="ARBA00022490"/>
    </source>
</evidence>
<evidence type="ECO:0000256" key="2">
    <source>
        <dbReference type="ARBA" id="ARBA00004514"/>
    </source>
</evidence>
<dbReference type="FunFam" id="1.25.40.10:FF:000034">
    <property type="entry name" value="Peroxisomal biogenesis factor 5 isoform 1"/>
    <property type="match status" value="1"/>
</dbReference>
<dbReference type="GeneTree" id="ENSGT00940000169247"/>
<dbReference type="Proteomes" id="UP000007875">
    <property type="component" value="Unassembled WGS sequence"/>
</dbReference>
<keyword evidence="5" id="KW-0813">Transport</keyword>
<evidence type="ECO:0000256" key="10">
    <source>
        <dbReference type="ARBA" id="ARBA00022843"/>
    </source>
</evidence>
<dbReference type="InterPro" id="IPR011990">
    <property type="entry name" value="TPR-like_helical_dom_sf"/>
</dbReference>
<evidence type="ECO:0000256" key="13">
    <source>
        <dbReference type="ARBA" id="ARBA00030232"/>
    </source>
</evidence>
<dbReference type="GO" id="GO:0016560">
    <property type="term" value="P:protein import into peroxisome matrix, docking"/>
    <property type="evidence" value="ECO:0007669"/>
    <property type="project" value="TreeGrafter"/>
</dbReference>
<dbReference type="InterPro" id="IPR024111">
    <property type="entry name" value="PEX5/PEX5L"/>
</dbReference>
<organism evidence="18 19">
    <name type="scientific">Ciona savignyi</name>
    <name type="common">Pacific transparent sea squirt</name>
    <dbReference type="NCBI Taxonomy" id="51511"/>
    <lineage>
        <taxon>Eukaryota</taxon>
        <taxon>Metazoa</taxon>
        <taxon>Chordata</taxon>
        <taxon>Tunicata</taxon>
        <taxon>Ascidiacea</taxon>
        <taxon>Phlebobranchia</taxon>
        <taxon>Cionidae</taxon>
        <taxon>Ciona</taxon>
    </lineage>
</organism>
<evidence type="ECO:0000256" key="16">
    <source>
        <dbReference type="ARBA" id="ARBA00046106"/>
    </source>
</evidence>
<dbReference type="Pfam" id="PF13181">
    <property type="entry name" value="TPR_8"/>
    <property type="match status" value="1"/>
</dbReference>
<keyword evidence="19" id="KW-1185">Reference proteome</keyword>
<dbReference type="Gene3D" id="1.25.40.10">
    <property type="entry name" value="Tetratricopeptide repeat domain"/>
    <property type="match status" value="1"/>
</dbReference>
<dbReference type="GO" id="GO:0005782">
    <property type="term" value="C:peroxisomal matrix"/>
    <property type="evidence" value="ECO:0007669"/>
    <property type="project" value="UniProtKB-SubCell"/>
</dbReference>
<dbReference type="GO" id="GO:0005052">
    <property type="term" value="F:peroxisome matrix targeting signal-1 binding"/>
    <property type="evidence" value="ECO:0007669"/>
    <property type="project" value="TreeGrafter"/>
</dbReference>
<feature type="repeat" description="TPR" evidence="17">
    <location>
        <begin position="427"/>
        <end position="460"/>
    </location>
</feature>
<evidence type="ECO:0000256" key="14">
    <source>
        <dbReference type="ARBA" id="ARBA00032505"/>
    </source>
</evidence>
<dbReference type="Pfam" id="PF13432">
    <property type="entry name" value="TPR_16"/>
    <property type="match status" value="2"/>
</dbReference>
<reference evidence="18" key="3">
    <citation type="submission" date="2025-09" db="UniProtKB">
        <authorList>
            <consortium name="Ensembl"/>
        </authorList>
    </citation>
    <scope>IDENTIFICATION</scope>
</reference>
<keyword evidence="8" id="KW-0677">Repeat</keyword>
<evidence type="ECO:0000256" key="1">
    <source>
        <dbReference type="ARBA" id="ARBA00004253"/>
    </source>
</evidence>
<keyword evidence="9 17" id="KW-0802">TPR repeat</keyword>
<dbReference type="InterPro" id="IPR019734">
    <property type="entry name" value="TPR_rpt"/>
</dbReference>
<evidence type="ECO:0000256" key="15">
    <source>
        <dbReference type="ARBA" id="ARBA00046072"/>
    </source>
</evidence>
<evidence type="ECO:0000256" key="4">
    <source>
        <dbReference type="ARBA" id="ARBA00018416"/>
    </source>
</evidence>
<dbReference type="Ensembl" id="ENSCSAVT00000017745.1">
    <property type="protein sequence ID" value="ENSCSAVP00000017554.1"/>
    <property type="gene ID" value="ENSCSAVG00000010340.1"/>
</dbReference>
<reference evidence="18" key="2">
    <citation type="submission" date="2025-08" db="UniProtKB">
        <authorList>
            <consortium name="Ensembl"/>
        </authorList>
    </citation>
    <scope>IDENTIFICATION</scope>
</reference>
<protein>
    <recommendedName>
        <fullName evidence="4">Peroxisomal targeting signal 1 receptor</fullName>
    </recommendedName>
    <alternativeName>
        <fullName evidence="13">PTS1-BP</fullName>
    </alternativeName>
    <alternativeName>
        <fullName evidence="14">Peroxin-5</fullName>
    </alternativeName>
</protein>
<evidence type="ECO:0000256" key="9">
    <source>
        <dbReference type="ARBA" id="ARBA00022803"/>
    </source>
</evidence>
<evidence type="ECO:0000256" key="7">
    <source>
        <dbReference type="ARBA" id="ARBA00022499"/>
    </source>
</evidence>
<comment type="function">
    <text evidence="16">Receptor that mediates peroxisomal import of proteins containing a C-terminal PTS1-type tripeptide peroxisomal targeting signal (SKL-type). Binds to cargo proteins containing a PTS1 peroxisomal targeting signal in the cytosol, and translocates them into the peroxisome matrix by passing through the PEX13-PEX14 docking complex along with cargo proteins. PEX5 receptor is then retrotranslocated into the cytosol, leading to release of bound cargo in the peroxisome matrix, and reset for a subsequent peroxisome import cycle.</text>
</comment>
<feature type="repeat" description="TPR" evidence="17">
    <location>
        <begin position="314"/>
        <end position="347"/>
    </location>
</feature>
<dbReference type="GO" id="GO:0005829">
    <property type="term" value="C:cytosol"/>
    <property type="evidence" value="ECO:0007669"/>
    <property type="project" value="UniProtKB-SubCell"/>
</dbReference>
<evidence type="ECO:0000313" key="19">
    <source>
        <dbReference type="Proteomes" id="UP000007875"/>
    </source>
</evidence>
<evidence type="ECO:0000256" key="17">
    <source>
        <dbReference type="PROSITE-ProRule" id="PRU00339"/>
    </source>
</evidence>
<comment type="subcellular location">
    <subcellularLocation>
        <location evidence="2">Cytoplasm</location>
        <location evidence="2">Cytosol</location>
    </subcellularLocation>
    <subcellularLocation>
        <location evidence="1">Peroxisome matrix</location>
    </subcellularLocation>
</comment>
<evidence type="ECO:0000256" key="5">
    <source>
        <dbReference type="ARBA" id="ARBA00022448"/>
    </source>
</evidence>
<dbReference type="PANTHER" id="PTHR10130:SF0">
    <property type="entry name" value="GH08708P"/>
    <property type="match status" value="1"/>
</dbReference>
<name>H2ZIY8_CIOSA</name>
<dbReference type="SMART" id="SM00028">
    <property type="entry name" value="TPR"/>
    <property type="match status" value="5"/>
</dbReference>
<evidence type="ECO:0000313" key="18">
    <source>
        <dbReference type="Ensembl" id="ENSCSAVP00000017554.1"/>
    </source>
</evidence>
<evidence type="ECO:0000256" key="11">
    <source>
        <dbReference type="ARBA" id="ARBA00022927"/>
    </source>
</evidence>
<comment type="function">
    <text evidence="15">In addition to promoting peroxisomal translocation of proteins containing a PTS1 peroxisomal targeting signal, mediates peroxisomal import of proteins containing a C-terminal PTS2-type peroxisomal targeting signal via its interaction with PEX7. Interaction with PEX7 only takes place when PEX7 is associated with cargo proteins containing a PTS2 peroxisomal targeting signal. PEX7 along with PTS2-containing cargo proteins are then translocated through the PEX13-PEX14 docking complex together with PEX5.</text>
</comment>
<sequence>MSALKDLVVGECGTSNALVQASQHFKNDQAFQHEGFRRPEFRPGAQDFVEEFLYEQQSQRPIQPRTFKMDQLLHEMHRIQQPIIMPGRSGIGNAQAEQWTSEFIQTLNVPPSHKPADEDAAWAHEFLQQGIGIMWKIVSNSFQVKELDEVGHPPSELQEAAASMVQAAASDSKLSSTNFMKFVSELSQGADAATDTWSSEFAQQQAVKRSWTDEFNEQQERKDYSEGLQENNLWDKFNDQWNESVRQDNQDWLEEFSSEHPLLFVSKEYDFKEENPFKDIPNSFDEGLKRLKLGDLPNAVLLFEAAVQSDPDHMEAWQYLGTSQAQNEQEQAAISALQRCLVLEPSNLPALMSLAVSETNESMQSQACRTLKKWLQSHPRYFKTKNQEDIEAGVHHWTGSVANSDLFHEVQDLFIQAAQMSPTDPDPDVQCGLGVLFNISNGYEKAIDCFQAALAVRPDDPLLWNKLGATLANGNKSESAVQAYRRALELNPGFIRSRYNLGISCINLGAHKEAVEHFITALNVQRSGRGPKGEVGRMSDNIWSTLRMAISFMRDDDAY</sequence>
<keyword evidence="11" id="KW-0653">Protein transport</keyword>
<keyword evidence="12" id="KW-0576">Peroxisome</keyword>
<feature type="repeat" description="TPR" evidence="17">
    <location>
        <begin position="461"/>
        <end position="494"/>
    </location>
</feature>
<dbReference type="PROSITE" id="PS50005">
    <property type="entry name" value="TPR"/>
    <property type="match status" value="3"/>
</dbReference>
<dbReference type="PANTHER" id="PTHR10130">
    <property type="entry name" value="PEROXISOMAL TARGETING SIGNAL 1 RECEPTOR PEX5"/>
    <property type="match status" value="1"/>
</dbReference>
<evidence type="ECO:0000256" key="3">
    <source>
        <dbReference type="ARBA" id="ARBA00005348"/>
    </source>
</evidence>
<keyword evidence="10" id="KW-0832">Ubl conjugation</keyword>
<dbReference type="HOGENOM" id="CLU_013516_4_0_1"/>
<proteinExistence type="inferred from homology"/>
<dbReference type="GO" id="GO:0005778">
    <property type="term" value="C:peroxisomal membrane"/>
    <property type="evidence" value="ECO:0007669"/>
    <property type="project" value="TreeGrafter"/>
</dbReference>
<evidence type="ECO:0000256" key="12">
    <source>
        <dbReference type="ARBA" id="ARBA00023140"/>
    </source>
</evidence>
<keyword evidence="7" id="KW-1017">Isopeptide bond</keyword>
<reference evidence="19" key="1">
    <citation type="submission" date="2003-08" db="EMBL/GenBank/DDBJ databases">
        <authorList>
            <person name="Birren B."/>
            <person name="Nusbaum C."/>
            <person name="Abebe A."/>
            <person name="Abouelleil A."/>
            <person name="Adekoya E."/>
            <person name="Ait-zahra M."/>
            <person name="Allen N."/>
            <person name="Allen T."/>
            <person name="An P."/>
            <person name="Anderson M."/>
            <person name="Anderson S."/>
            <person name="Arachchi H."/>
            <person name="Armbruster J."/>
            <person name="Bachantsang P."/>
            <person name="Baldwin J."/>
            <person name="Barry A."/>
            <person name="Bayul T."/>
            <person name="Blitshsteyn B."/>
            <person name="Bloom T."/>
            <person name="Blye J."/>
            <person name="Boguslavskiy L."/>
            <person name="Borowsky M."/>
            <person name="Boukhgalter B."/>
            <person name="Brunache A."/>
            <person name="Butler J."/>
            <person name="Calixte N."/>
            <person name="Calvo S."/>
            <person name="Camarata J."/>
            <person name="Campo K."/>
            <person name="Chang J."/>
            <person name="Cheshatsang Y."/>
            <person name="Citroen M."/>
            <person name="Collymore A."/>
            <person name="Considine T."/>
            <person name="Cook A."/>
            <person name="Cooke P."/>
            <person name="Corum B."/>
            <person name="Cuomo C."/>
            <person name="David R."/>
            <person name="Dawoe T."/>
            <person name="Degray S."/>
            <person name="Dodge S."/>
            <person name="Dooley K."/>
            <person name="Dorje P."/>
            <person name="Dorjee K."/>
            <person name="Dorris L."/>
            <person name="Duffey N."/>
            <person name="Dupes A."/>
            <person name="Elkins T."/>
            <person name="Engels R."/>
            <person name="Erickson J."/>
            <person name="Farina A."/>
            <person name="Faro S."/>
            <person name="Ferreira P."/>
            <person name="Fischer H."/>
            <person name="Fitzgerald M."/>
            <person name="Foley K."/>
            <person name="Gage D."/>
            <person name="Galagan J."/>
            <person name="Gearin G."/>
            <person name="Gnerre S."/>
            <person name="Gnirke A."/>
            <person name="Goyette A."/>
            <person name="Graham J."/>
            <person name="Grandbois E."/>
            <person name="Gyaltsen K."/>
            <person name="Hafez N."/>
            <person name="Hagopian D."/>
            <person name="Hagos B."/>
            <person name="Hall J."/>
            <person name="Hatcher B."/>
            <person name="Heller A."/>
            <person name="Higgins H."/>
            <person name="Honan T."/>
            <person name="Horn A."/>
            <person name="Houde N."/>
            <person name="Hughes L."/>
            <person name="Hulme W."/>
            <person name="Husby E."/>
            <person name="Iliev I."/>
            <person name="Jaffe D."/>
            <person name="Jones C."/>
            <person name="Kamal M."/>
            <person name="Kamat A."/>
            <person name="Kamvysselis M."/>
            <person name="Karlsson E."/>
            <person name="Kells C."/>
            <person name="Kieu A."/>
            <person name="Kisner P."/>
            <person name="Kodira C."/>
            <person name="Kulbokas E."/>
            <person name="Labutti K."/>
            <person name="Lama D."/>
            <person name="Landers T."/>
            <person name="Leger J."/>
            <person name="Levine S."/>
            <person name="Lewis D."/>
            <person name="Lewis T."/>
            <person name="Lindblad-toh K."/>
            <person name="Liu X."/>
            <person name="Lokyitsang T."/>
            <person name="Lokyitsang Y."/>
            <person name="Lucien O."/>
            <person name="Lui A."/>
            <person name="Ma L.J."/>
            <person name="Mabbitt R."/>
            <person name="Macdonald J."/>
            <person name="Maclean C."/>
            <person name="Major J."/>
            <person name="Manning J."/>
            <person name="Marabella R."/>
            <person name="Maru K."/>
            <person name="Matthews C."/>
            <person name="Mauceli E."/>
            <person name="Mccarthy M."/>
            <person name="Mcdonough S."/>
            <person name="Mcghee T."/>
            <person name="Meldrim J."/>
            <person name="Meneus L."/>
            <person name="Mesirov J."/>
            <person name="Mihalev A."/>
            <person name="Mihova T."/>
            <person name="Mikkelsen T."/>
            <person name="Mlenga V."/>
            <person name="Moru K."/>
            <person name="Mozes J."/>
            <person name="Mulrain L."/>
            <person name="Munson G."/>
            <person name="Naylor J."/>
            <person name="Newes C."/>
            <person name="Nguyen C."/>
            <person name="Nguyen N."/>
            <person name="Nguyen T."/>
            <person name="Nicol R."/>
            <person name="Nielsen C."/>
            <person name="Nizzari M."/>
            <person name="Norbu C."/>
            <person name="Norbu N."/>
            <person name="O'donnell P."/>
            <person name="Okoawo O."/>
            <person name="O'leary S."/>
            <person name="Omotosho B."/>
            <person name="O'neill K."/>
            <person name="Osman S."/>
            <person name="Parker S."/>
            <person name="Perrin D."/>
            <person name="Phunkhang P."/>
            <person name="Piqani B."/>
            <person name="Purcell S."/>
            <person name="Rachupka T."/>
            <person name="Ramasamy U."/>
            <person name="Rameau R."/>
            <person name="Ray V."/>
            <person name="Raymond C."/>
            <person name="Retta R."/>
            <person name="Richardson S."/>
            <person name="Rise C."/>
            <person name="Rodriguez J."/>
            <person name="Rogers J."/>
            <person name="Rogov P."/>
            <person name="Rutman M."/>
            <person name="Schupbach R."/>
            <person name="Seaman C."/>
            <person name="Settipalli S."/>
            <person name="Sharpe T."/>
            <person name="Sheridan J."/>
            <person name="Sherpa N."/>
            <person name="Shi J."/>
            <person name="Smirnov S."/>
            <person name="Smith C."/>
            <person name="Sougnez C."/>
            <person name="Spencer B."/>
            <person name="Stalker J."/>
            <person name="Stange-thomann N."/>
            <person name="Stavropoulos S."/>
            <person name="Stetson K."/>
            <person name="Stone C."/>
            <person name="Stone S."/>
            <person name="Stubbs M."/>
            <person name="Talamas J."/>
            <person name="Tchuinga P."/>
            <person name="Tenzing P."/>
            <person name="Tesfaye S."/>
            <person name="Theodore J."/>
            <person name="Thoulutsang Y."/>
            <person name="Topham K."/>
            <person name="Towey S."/>
            <person name="Tsamla T."/>
            <person name="Tsomo N."/>
            <person name="Vallee D."/>
            <person name="Vassiliev H."/>
            <person name="Venkataraman V."/>
            <person name="Vinson J."/>
            <person name="Vo A."/>
            <person name="Wade C."/>
            <person name="Wang S."/>
            <person name="Wangchuk T."/>
            <person name="Wangdi T."/>
            <person name="Whittaker C."/>
            <person name="Wilkinson J."/>
            <person name="Wu Y."/>
            <person name="Wyman D."/>
            <person name="Yadav S."/>
            <person name="Yang S."/>
            <person name="Yang X."/>
            <person name="Yeager S."/>
            <person name="Yee E."/>
            <person name="Young G."/>
            <person name="Zainoun J."/>
            <person name="Zembeck L."/>
            <person name="Zimmer A."/>
            <person name="Zody M."/>
            <person name="Lander E."/>
        </authorList>
    </citation>
    <scope>NUCLEOTIDE SEQUENCE [LARGE SCALE GENOMIC DNA]</scope>
</reference>
<keyword evidence="6" id="KW-0963">Cytoplasm</keyword>
<evidence type="ECO:0000256" key="8">
    <source>
        <dbReference type="ARBA" id="ARBA00022737"/>
    </source>
</evidence>
<dbReference type="AlphaFoldDB" id="H2ZIY8"/>
<accession>H2ZIY8</accession>
<dbReference type="SUPFAM" id="SSF48452">
    <property type="entry name" value="TPR-like"/>
    <property type="match status" value="1"/>
</dbReference>